<dbReference type="Pfam" id="PF09772">
    <property type="entry name" value="Tmem26"/>
    <property type="match status" value="1"/>
</dbReference>
<dbReference type="EMBL" id="APCN01002023">
    <property type="status" value="NOT_ANNOTATED_CDS"/>
    <property type="molecule type" value="Genomic_DNA"/>
</dbReference>
<feature type="compositionally biased region" description="Basic residues" evidence="1">
    <location>
        <begin position="519"/>
        <end position="530"/>
    </location>
</feature>
<sequence length="552" mass="61780">MAKLLATFKATLTRILFAAHGFIAIWQVTQNKKEPIYWCLCAPIGVLFIEGIFTLAIKKNQEWRWFCPSVFLYLSSIVPAIWLLELDKLDKRTRYQDRMLNETINLAATVGKDLKDLNKMLGVKIQLPDIQLTAEMWVTLIEQFLMLVLIIGRWMLPKGDLTRDQLSQLLLVYIGTAADIIEFFDSFKDAKIANEPVLVLLTLSIWSWSLLQFTIVLSATRARKPRGGGAQLRDGQADDASCCNVACCNIDVWGIALNILLQDAPFLTFRLLIIVHYKIITYMNIFFTCKNTLVILLQLYRLYVVNSENRKAAATKRRLKMRSKAEQSASRQQQQQQQKQRKISKRKVADIADDEPDQLDAGRKSKSHSRKSRSSSSRKDTGYSTASSQTTAEQRRLRKSTAKPRPGTESDGDDPLPPPIYSDEDDGGGGDDRNQSDGERVGRRSKDGKDRKSSSRHTDGNKTGGGSSSRRKQRTSLDSDRSEDGADTRQQRKSRKGADGAGGSFEIIHEKSSTGQKKQQQKKKNNKSKRPASDELSSSSGATTSGSSSGSE</sequence>
<feature type="compositionally biased region" description="Basic and acidic residues" evidence="1">
    <location>
        <begin position="475"/>
        <end position="490"/>
    </location>
</feature>
<feature type="transmembrane region" description="Helical" evidence="2">
    <location>
        <begin position="12"/>
        <end position="29"/>
    </location>
</feature>
<dbReference type="Proteomes" id="UP000075840">
    <property type="component" value="Unassembled WGS sequence"/>
</dbReference>
<feature type="transmembrane region" description="Helical" evidence="2">
    <location>
        <begin position="136"/>
        <end position="156"/>
    </location>
</feature>
<reference evidence="3" key="1">
    <citation type="submission" date="2022-08" db="UniProtKB">
        <authorList>
            <consortium name="EnsemblMetazoa"/>
        </authorList>
    </citation>
    <scope>IDENTIFICATION</scope>
    <source>
        <strain evidence="3">Dongola</strain>
    </source>
</reference>
<evidence type="ECO:0000313" key="4">
    <source>
        <dbReference type="Proteomes" id="UP000075840"/>
    </source>
</evidence>
<feature type="compositionally biased region" description="Low complexity" evidence="1">
    <location>
        <begin position="326"/>
        <end position="338"/>
    </location>
</feature>
<dbReference type="RefSeq" id="XP_040157306.1">
    <property type="nucleotide sequence ID" value="XM_040301372.1"/>
</dbReference>
<dbReference type="VEuPathDB" id="VectorBase:AARA006867"/>
<dbReference type="EnsemblMetazoa" id="AARA006867-RA">
    <property type="protein sequence ID" value="AARA006867-PA"/>
    <property type="gene ID" value="AARA006867"/>
</dbReference>
<dbReference type="EMBL" id="APCN01002024">
    <property type="status" value="NOT_ANNOTATED_CDS"/>
    <property type="molecule type" value="Genomic_DNA"/>
</dbReference>
<keyword evidence="2" id="KW-0472">Membrane</keyword>
<feature type="compositionally biased region" description="Low complexity" evidence="1">
    <location>
        <begin position="537"/>
        <end position="552"/>
    </location>
</feature>
<keyword evidence="2" id="KW-0812">Transmembrane</keyword>
<organism evidence="3 4">
    <name type="scientific">Anopheles arabiensis</name>
    <name type="common">Mosquito</name>
    <dbReference type="NCBI Taxonomy" id="7173"/>
    <lineage>
        <taxon>Eukaryota</taxon>
        <taxon>Metazoa</taxon>
        <taxon>Ecdysozoa</taxon>
        <taxon>Arthropoda</taxon>
        <taxon>Hexapoda</taxon>
        <taxon>Insecta</taxon>
        <taxon>Pterygota</taxon>
        <taxon>Neoptera</taxon>
        <taxon>Endopterygota</taxon>
        <taxon>Diptera</taxon>
        <taxon>Nematocera</taxon>
        <taxon>Culicoidea</taxon>
        <taxon>Culicidae</taxon>
        <taxon>Anophelinae</taxon>
        <taxon>Anopheles</taxon>
    </lineage>
</organism>
<feature type="region of interest" description="Disordered" evidence="1">
    <location>
        <begin position="315"/>
        <end position="552"/>
    </location>
</feature>
<protein>
    <submittedName>
        <fullName evidence="3">Uncharacterized protein</fullName>
    </submittedName>
</protein>
<accession>A0A182HZY9</accession>
<feature type="transmembrane region" description="Helical" evidence="2">
    <location>
        <begin position="35"/>
        <end position="53"/>
    </location>
</feature>
<feature type="transmembrane region" description="Helical" evidence="2">
    <location>
        <begin position="196"/>
        <end position="217"/>
    </location>
</feature>
<feature type="transmembrane region" description="Helical" evidence="2">
    <location>
        <begin position="65"/>
        <end position="84"/>
    </location>
</feature>
<proteinExistence type="predicted"/>
<dbReference type="GeneID" id="120896871"/>
<name>A0A182HZY9_ANOAR</name>
<evidence type="ECO:0000256" key="2">
    <source>
        <dbReference type="SAM" id="Phobius"/>
    </source>
</evidence>
<dbReference type="AlphaFoldDB" id="A0A182HZY9"/>
<feature type="compositionally biased region" description="Basic and acidic residues" evidence="1">
    <location>
        <begin position="430"/>
        <end position="460"/>
    </location>
</feature>
<feature type="compositionally biased region" description="Polar residues" evidence="1">
    <location>
        <begin position="382"/>
        <end position="392"/>
    </location>
</feature>
<feature type="compositionally biased region" description="Basic residues" evidence="1">
    <location>
        <begin position="364"/>
        <end position="373"/>
    </location>
</feature>
<dbReference type="KEGG" id="aara:120896871"/>
<keyword evidence="2" id="KW-1133">Transmembrane helix</keyword>
<evidence type="ECO:0000256" key="1">
    <source>
        <dbReference type="SAM" id="MobiDB-lite"/>
    </source>
</evidence>
<dbReference type="VEuPathDB" id="VectorBase:AARA21_003321"/>
<dbReference type="PANTHER" id="PTHR22168">
    <property type="entry name" value="TMEM26 PROTEIN"/>
    <property type="match status" value="1"/>
</dbReference>
<evidence type="ECO:0000313" key="3">
    <source>
        <dbReference type="EnsemblMetazoa" id="AARA006867-PA"/>
    </source>
</evidence>
<dbReference type="PANTHER" id="PTHR22168:SF8">
    <property type="entry name" value="TRANSMEMBRANE PROTEIN 26"/>
    <property type="match status" value="1"/>
</dbReference>
<keyword evidence="4" id="KW-1185">Reference proteome</keyword>
<dbReference type="InterPro" id="IPR019169">
    <property type="entry name" value="Transmembrane_26"/>
</dbReference>